<evidence type="ECO:0000256" key="1">
    <source>
        <dbReference type="ARBA" id="ARBA00010641"/>
    </source>
</evidence>
<evidence type="ECO:0000256" key="4">
    <source>
        <dbReference type="ARBA" id="ARBA00023125"/>
    </source>
</evidence>
<accession>A0A5B9PHK8</accession>
<reference evidence="8 9" key="1">
    <citation type="submission" date="2019-08" db="EMBL/GenBank/DDBJ databases">
        <title>Deep-cultivation of Planctomycetes and their phenomic and genomic characterization uncovers novel biology.</title>
        <authorList>
            <person name="Wiegand S."/>
            <person name="Jogler M."/>
            <person name="Boedeker C."/>
            <person name="Pinto D."/>
            <person name="Vollmers J."/>
            <person name="Rivas-Marin E."/>
            <person name="Kohn T."/>
            <person name="Peeters S.H."/>
            <person name="Heuer A."/>
            <person name="Rast P."/>
            <person name="Oberbeckmann S."/>
            <person name="Bunk B."/>
            <person name="Jeske O."/>
            <person name="Meyerdierks A."/>
            <person name="Storesund J.E."/>
            <person name="Kallscheuer N."/>
            <person name="Luecker S."/>
            <person name="Lage O.M."/>
            <person name="Pohl T."/>
            <person name="Merkel B.J."/>
            <person name="Hornburger P."/>
            <person name="Mueller R.-W."/>
            <person name="Bruemmer F."/>
            <person name="Labrenz M."/>
            <person name="Spormann A.M."/>
            <person name="Op den Camp H."/>
            <person name="Overmann J."/>
            <person name="Amann R."/>
            <person name="Jetten M.S.M."/>
            <person name="Mascher T."/>
            <person name="Medema M.H."/>
            <person name="Devos D.P."/>
            <person name="Kaster A.-K."/>
            <person name="Ovreas L."/>
            <person name="Rohde M."/>
            <person name="Galperin M.Y."/>
            <person name="Jogler C."/>
        </authorList>
    </citation>
    <scope>NUCLEOTIDE SEQUENCE [LARGE SCALE GENOMIC DNA]</scope>
    <source>
        <strain evidence="8 9">FC18</strain>
    </source>
</reference>
<keyword evidence="4" id="KW-0238">DNA-binding</keyword>
<organism evidence="8 9">
    <name type="scientific">Mariniblastus fucicola</name>
    <dbReference type="NCBI Taxonomy" id="980251"/>
    <lineage>
        <taxon>Bacteria</taxon>
        <taxon>Pseudomonadati</taxon>
        <taxon>Planctomycetota</taxon>
        <taxon>Planctomycetia</taxon>
        <taxon>Pirellulales</taxon>
        <taxon>Pirellulaceae</taxon>
        <taxon>Mariniblastus</taxon>
    </lineage>
</organism>
<feature type="domain" description="RNA polymerase sigma factor 70 region 4 type 2" evidence="7">
    <location>
        <begin position="109"/>
        <end position="161"/>
    </location>
</feature>
<sequence length="176" mass="19899">MSPTGQIPPEQLASLLDQHARALEIYASQWCRSPEDCVQEAFVGLAARKPPPDCNVAWLYRAVRNRAINAARSAKRRTDHERQRSFEIASKVAAEFDPSQMATRRDEEQQLLSSLELLPADSRETVVLRIWSGLTWQQIAELTETSSSSAQRKYVQAIEQLRSILESTCLTKTKSQ</sequence>
<keyword evidence="2" id="KW-0805">Transcription regulation</keyword>
<dbReference type="GO" id="GO:0006352">
    <property type="term" value="P:DNA-templated transcription initiation"/>
    <property type="evidence" value="ECO:0007669"/>
    <property type="project" value="InterPro"/>
</dbReference>
<dbReference type="GO" id="GO:0016987">
    <property type="term" value="F:sigma factor activity"/>
    <property type="evidence" value="ECO:0007669"/>
    <property type="project" value="UniProtKB-KW"/>
</dbReference>
<protein>
    <submittedName>
        <fullName evidence="8">RNA polymerase sigma factor RpoE</fullName>
    </submittedName>
</protein>
<dbReference type="SUPFAM" id="SSF88946">
    <property type="entry name" value="Sigma2 domain of RNA polymerase sigma factors"/>
    <property type="match status" value="1"/>
</dbReference>
<proteinExistence type="inferred from homology"/>
<keyword evidence="9" id="KW-1185">Reference proteome</keyword>
<dbReference type="PANTHER" id="PTHR43133:SF8">
    <property type="entry name" value="RNA POLYMERASE SIGMA FACTOR HI_1459-RELATED"/>
    <property type="match status" value="1"/>
</dbReference>
<evidence type="ECO:0000313" key="8">
    <source>
        <dbReference type="EMBL" id="QEG25099.1"/>
    </source>
</evidence>
<dbReference type="RefSeq" id="WP_075084202.1">
    <property type="nucleotide sequence ID" value="NZ_CP042912.1"/>
</dbReference>
<dbReference type="NCBIfam" id="TIGR02937">
    <property type="entry name" value="sigma70-ECF"/>
    <property type="match status" value="1"/>
</dbReference>
<dbReference type="PANTHER" id="PTHR43133">
    <property type="entry name" value="RNA POLYMERASE ECF-TYPE SIGMA FACTO"/>
    <property type="match status" value="1"/>
</dbReference>
<evidence type="ECO:0000256" key="5">
    <source>
        <dbReference type="ARBA" id="ARBA00023163"/>
    </source>
</evidence>
<dbReference type="EMBL" id="CP042912">
    <property type="protein sequence ID" value="QEG25099.1"/>
    <property type="molecule type" value="Genomic_DNA"/>
</dbReference>
<dbReference type="Proteomes" id="UP000322214">
    <property type="component" value="Chromosome"/>
</dbReference>
<evidence type="ECO:0000313" key="9">
    <source>
        <dbReference type="Proteomes" id="UP000322214"/>
    </source>
</evidence>
<dbReference type="InterPro" id="IPR039425">
    <property type="entry name" value="RNA_pol_sigma-70-like"/>
</dbReference>
<dbReference type="InterPro" id="IPR036388">
    <property type="entry name" value="WH-like_DNA-bd_sf"/>
</dbReference>
<name>A0A5B9PHK8_9BACT</name>
<gene>
    <name evidence="8" type="ORF">MFFC18_50220</name>
</gene>
<dbReference type="Pfam" id="PF08281">
    <property type="entry name" value="Sigma70_r4_2"/>
    <property type="match status" value="1"/>
</dbReference>
<dbReference type="InterPro" id="IPR013325">
    <property type="entry name" value="RNA_pol_sigma_r2"/>
</dbReference>
<evidence type="ECO:0000256" key="3">
    <source>
        <dbReference type="ARBA" id="ARBA00023082"/>
    </source>
</evidence>
<dbReference type="OrthoDB" id="289887at2"/>
<dbReference type="SUPFAM" id="SSF88659">
    <property type="entry name" value="Sigma3 and sigma4 domains of RNA polymerase sigma factors"/>
    <property type="match status" value="1"/>
</dbReference>
<dbReference type="STRING" id="980251.GCA_001642875_01400"/>
<keyword evidence="3" id="KW-0731">Sigma factor</keyword>
<feature type="domain" description="RNA polymerase sigma-70 region 2" evidence="6">
    <location>
        <begin position="16"/>
        <end position="77"/>
    </location>
</feature>
<dbReference type="AlphaFoldDB" id="A0A5B9PHK8"/>
<dbReference type="InterPro" id="IPR013249">
    <property type="entry name" value="RNA_pol_sigma70_r4_t2"/>
</dbReference>
<keyword evidence="5" id="KW-0804">Transcription</keyword>
<dbReference type="GO" id="GO:0003677">
    <property type="term" value="F:DNA binding"/>
    <property type="evidence" value="ECO:0007669"/>
    <property type="project" value="UniProtKB-KW"/>
</dbReference>
<dbReference type="InterPro" id="IPR014284">
    <property type="entry name" value="RNA_pol_sigma-70_dom"/>
</dbReference>
<dbReference type="KEGG" id="mff:MFFC18_50220"/>
<evidence type="ECO:0000259" key="6">
    <source>
        <dbReference type="Pfam" id="PF04542"/>
    </source>
</evidence>
<dbReference type="Gene3D" id="1.10.1740.10">
    <property type="match status" value="1"/>
</dbReference>
<dbReference type="InterPro" id="IPR007627">
    <property type="entry name" value="RNA_pol_sigma70_r2"/>
</dbReference>
<evidence type="ECO:0000259" key="7">
    <source>
        <dbReference type="Pfam" id="PF08281"/>
    </source>
</evidence>
<dbReference type="Pfam" id="PF04542">
    <property type="entry name" value="Sigma70_r2"/>
    <property type="match status" value="1"/>
</dbReference>
<dbReference type="Gene3D" id="1.10.10.10">
    <property type="entry name" value="Winged helix-like DNA-binding domain superfamily/Winged helix DNA-binding domain"/>
    <property type="match status" value="1"/>
</dbReference>
<comment type="similarity">
    <text evidence="1">Belongs to the sigma-70 factor family. ECF subfamily.</text>
</comment>
<evidence type="ECO:0000256" key="2">
    <source>
        <dbReference type="ARBA" id="ARBA00023015"/>
    </source>
</evidence>
<dbReference type="InterPro" id="IPR013324">
    <property type="entry name" value="RNA_pol_sigma_r3/r4-like"/>
</dbReference>